<dbReference type="PRINTS" id="PR00133">
    <property type="entry name" value="GLHYDRLASE3"/>
</dbReference>
<dbReference type="InterPro" id="IPR050288">
    <property type="entry name" value="Cellulose_deg_GH3"/>
</dbReference>
<dbReference type="RefSeq" id="XP_016640672.1">
    <property type="nucleotide sequence ID" value="XM_016789692.1"/>
</dbReference>
<evidence type="ECO:0000256" key="8">
    <source>
        <dbReference type="ARBA" id="ARBA00022801"/>
    </source>
</evidence>
<evidence type="ECO:0000256" key="7">
    <source>
        <dbReference type="ARBA" id="ARBA00022729"/>
    </source>
</evidence>
<dbReference type="GO" id="GO:0008422">
    <property type="term" value="F:beta-glucosidase activity"/>
    <property type="evidence" value="ECO:0007669"/>
    <property type="project" value="UniProtKB-EC"/>
</dbReference>
<dbReference type="InterPro" id="IPR001764">
    <property type="entry name" value="Glyco_hydro_3_N"/>
</dbReference>
<dbReference type="SUPFAM" id="SSF51445">
    <property type="entry name" value="(Trans)glycosidases"/>
    <property type="match status" value="1"/>
</dbReference>
<comment type="caution">
    <text evidence="13">The sequence shown here is derived from an EMBL/GenBank/DDBJ whole genome shotgun (WGS) entry which is preliminary data.</text>
</comment>
<comment type="subcellular location">
    <subcellularLocation>
        <location evidence="2">Secreted</location>
    </subcellularLocation>
</comment>
<dbReference type="PANTHER" id="PTHR42715">
    <property type="entry name" value="BETA-GLUCOSIDASE"/>
    <property type="match status" value="1"/>
</dbReference>
<dbReference type="PANTHER" id="PTHR42715:SF12">
    <property type="entry name" value="BETA-GLUCOSIDASE G-RELATED"/>
    <property type="match status" value="1"/>
</dbReference>
<keyword evidence="7 12" id="KW-0732">Signal</keyword>
<dbReference type="GO" id="GO:0009251">
    <property type="term" value="P:glucan catabolic process"/>
    <property type="evidence" value="ECO:0007669"/>
    <property type="project" value="TreeGrafter"/>
</dbReference>
<dbReference type="GO" id="GO:0005576">
    <property type="term" value="C:extracellular region"/>
    <property type="evidence" value="ECO:0007669"/>
    <property type="project" value="UniProtKB-SubCell"/>
</dbReference>
<comment type="pathway">
    <text evidence="3">Glycan metabolism; cellulose degradation.</text>
</comment>
<evidence type="ECO:0000256" key="1">
    <source>
        <dbReference type="ARBA" id="ARBA00000448"/>
    </source>
</evidence>
<evidence type="ECO:0000256" key="2">
    <source>
        <dbReference type="ARBA" id="ARBA00004613"/>
    </source>
</evidence>
<comment type="function">
    <text evidence="11">Beta-glucosidases are one of a number of cellulolytic enzymes involved in the degradation of cellulosic biomass. Catalyzes the last step releasing glucose from the inhibitory cellobiose.</text>
</comment>
<keyword evidence="6" id="KW-0964">Secreted</keyword>
<protein>
    <recommendedName>
        <fullName evidence="5">beta-glucosidase</fullName>
        <ecNumber evidence="5">3.2.1.21</ecNumber>
    </recommendedName>
</protein>
<proteinExistence type="inferred from homology"/>
<dbReference type="EMBL" id="JOWA01000113">
    <property type="protein sequence ID" value="KEZ40873.1"/>
    <property type="molecule type" value="Genomic_DNA"/>
</dbReference>
<dbReference type="InterPro" id="IPR036962">
    <property type="entry name" value="Glyco_hydro_3_N_sf"/>
</dbReference>
<keyword evidence="10" id="KW-0326">Glycosidase</keyword>
<comment type="similarity">
    <text evidence="4">Belongs to the glycosyl hydrolase 3 family.</text>
</comment>
<evidence type="ECO:0000256" key="11">
    <source>
        <dbReference type="ARBA" id="ARBA00024983"/>
    </source>
</evidence>
<dbReference type="Proteomes" id="UP000028545">
    <property type="component" value="Unassembled WGS sequence"/>
</dbReference>
<evidence type="ECO:0000256" key="10">
    <source>
        <dbReference type="ARBA" id="ARBA00023295"/>
    </source>
</evidence>
<reference evidence="13 14" key="1">
    <citation type="journal article" date="2014" name="Genome Announc.">
        <title>Draft genome sequence of the pathogenic fungus Scedosporium apiospermum.</title>
        <authorList>
            <person name="Vandeputte P."/>
            <person name="Ghamrawi S."/>
            <person name="Rechenmann M."/>
            <person name="Iltis A."/>
            <person name="Giraud S."/>
            <person name="Fleury M."/>
            <person name="Thornton C."/>
            <person name="Delhaes L."/>
            <person name="Meyer W."/>
            <person name="Papon N."/>
            <person name="Bouchara J.P."/>
        </authorList>
    </citation>
    <scope>NUCLEOTIDE SEQUENCE [LARGE SCALE GENOMIC DNA]</scope>
    <source>
        <strain evidence="13 14">IHEM 14462</strain>
    </source>
</reference>
<dbReference type="HOGENOM" id="CLU_1611731_0_0_1"/>
<dbReference type="Gene3D" id="3.20.20.300">
    <property type="entry name" value="Glycoside hydrolase, family 3, N-terminal domain"/>
    <property type="match status" value="1"/>
</dbReference>
<sequence>MSRYILPLCLASISLAQNFGLPYRPDGSFVWTQPADTVILGQYGHSEPVYPSPETSGAGGWESALVKARDFVSELTLEEKSYMVTGHPGPCVGNIFPIPRLNFSGLCLQDGPAALRDADFVSVFPLGVTIASSWDRKMMYGRAAAMGREFKEEGAQIALAPAAGP</sequence>
<dbReference type="AlphaFoldDB" id="A0A084G0L1"/>
<evidence type="ECO:0000313" key="14">
    <source>
        <dbReference type="Proteomes" id="UP000028545"/>
    </source>
</evidence>
<evidence type="ECO:0000256" key="4">
    <source>
        <dbReference type="ARBA" id="ARBA00005336"/>
    </source>
</evidence>
<organism evidence="13 14">
    <name type="scientific">Pseudallescheria apiosperma</name>
    <name type="common">Scedosporium apiospermum</name>
    <dbReference type="NCBI Taxonomy" id="563466"/>
    <lineage>
        <taxon>Eukaryota</taxon>
        <taxon>Fungi</taxon>
        <taxon>Dikarya</taxon>
        <taxon>Ascomycota</taxon>
        <taxon>Pezizomycotina</taxon>
        <taxon>Sordariomycetes</taxon>
        <taxon>Hypocreomycetidae</taxon>
        <taxon>Microascales</taxon>
        <taxon>Microascaceae</taxon>
        <taxon>Scedosporium</taxon>
    </lineage>
</organism>
<dbReference type="InterPro" id="IPR017853">
    <property type="entry name" value="GH"/>
</dbReference>
<evidence type="ECO:0000256" key="5">
    <source>
        <dbReference type="ARBA" id="ARBA00012744"/>
    </source>
</evidence>
<gene>
    <name evidence="13" type="ORF">SAPIO_CDS7935</name>
</gene>
<evidence type="ECO:0000256" key="6">
    <source>
        <dbReference type="ARBA" id="ARBA00022525"/>
    </source>
</evidence>
<dbReference type="VEuPathDB" id="FungiDB:SAPIO_CDS7935"/>
<dbReference type="KEGG" id="sapo:SAPIO_CDS7935"/>
<evidence type="ECO:0000313" key="13">
    <source>
        <dbReference type="EMBL" id="KEZ40873.1"/>
    </source>
</evidence>
<keyword evidence="9" id="KW-0325">Glycoprotein</keyword>
<accession>A0A084G0L1</accession>
<dbReference type="OrthoDB" id="416222at2759"/>
<dbReference type="EC" id="3.2.1.21" evidence="5"/>
<evidence type="ECO:0000256" key="3">
    <source>
        <dbReference type="ARBA" id="ARBA00004987"/>
    </source>
</evidence>
<keyword evidence="14" id="KW-1185">Reference proteome</keyword>
<evidence type="ECO:0000256" key="12">
    <source>
        <dbReference type="SAM" id="SignalP"/>
    </source>
</evidence>
<evidence type="ECO:0000256" key="9">
    <source>
        <dbReference type="ARBA" id="ARBA00023180"/>
    </source>
</evidence>
<comment type="catalytic activity">
    <reaction evidence="1">
        <text>Hydrolysis of terminal, non-reducing beta-D-glucosyl residues with release of beta-D-glucose.</text>
        <dbReference type="EC" id="3.2.1.21"/>
    </reaction>
</comment>
<feature type="signal peptide" evidence="12">
    <location>
        <begin position="1"/>
        <end position="16"/>
    </location>
</feature>
<name>A0A084G0L1_PSEDA</name>
<dbReference type="GeneID" id="27727007"/>
<keyword evidence="8" id="KW-0378">Hydrolase</keyword>
<feature type="chain" id="PRO_5001775122" description="beta-glucosidase" evidence="12">
    <location>
        <begin position="17"/>
        <end position="165"/>
    </location>
</feature>